<evidence type="ECO:0000256" key="1">
    <source>
        <dbReference type="PROSITE-ProRule" id="PRU00339"/>
    </source>
</evidence>
<name>A0A0D0JNP3_9PSED</name>
<keyword evidence="1" id="KW-0802">TPR repeat</keyword>
<reference evidence="2 3" key="1">
    <citation type="submission" date="2014-12" db="EMBL/GenBank/DDBJ databases">
        <title>16Stimator: statistical estimation of ribosomal gene copy numbers from draft genome assemblies.</title>
        <authorList>
            <person name="Perisin M.A."/>
            <person name="Vetter M."/>
            <person name="Gilbert J.A."/>
            <person name="Bergelson J."/>
        </authorList>
    </citation>
    <scope>NUCLEOTIDE SEQUENCE [LARGE SCALE GENOMIC DNA]</scope>
    <source>
        <strain evidence="2 3">MEJ086</strain>
    </source>
</reference>
<dbReference type="AlphaFoldDB" id="A0A0D0JNP3"/>
<organism evidence="2 3">
    <name type="scientific">Pseudomonas fulva</name>
    <dbReference type="NCBI Taxonomy" id="47880"/>
    <lineage>
        <taxon>Bacteria</taxon>
        <taxon>Pseudomonadati</taxon>
        <taxon>Pseudomonadota</taxon>
        <taxon>Gammaproteobacteria</taxon>
        <taxon>Pseudomonadales</taxon>
        <taxon>Pseudomonadaceae</taxon>
        <taxon>Pseudomonas</taxon>
    </lineage>
</organism>
<dbReference type="SUPFAM" id="SSF48452">
    <property type="entry name" value="TPR-like"/>
    <property type="match status" value="1"/>
</dbReference>
<dbReference type="Gene3D" id="1.25.40.10">
    <property type="entry name" value="Tetratricopeptide repeat domain"/>
    <property type="match status" value="1"/>
</dbReference>
<dbReference type="EMBL" id="JXQW01000124">
    <property type="protein sequence ID" value="KIP87904.1"/>
    <property type="molecule type" value="Genomic_DNA"/>
</dbReference>
<dbReference type="InterPro" id="IPR011990">
    <property type="entry name" value="TPR-like_helical_dom_sf"/>
</dbReference>
<evidence type="ECO:0000313" key="2">
    <source>
        <dbReference type="EMBL" id="KIP87904.1"/>
    </source>
</evidence>
<dbReference type="Pfam" id="PF14559">
    <property type="entry name" value="TPR_19"/>
    <property type="match status" value="1"/>
</dbReference>
<dbReference type="InterPro" id="IPR019734">
    <property type="entry name" value="TPR_rpt"/>
</dbReference>
<gene>
    <name evidence="2" type="ORF">RU08_25890</name>
</gene>
<proteinExistence type="predicted"/>
<dbReference type="Proteomes" id="UP000032068">
    <property type="component" value="Unassembled WGS sequence"/>
</dbReference>
<sequence length="113" mass="12720">MMQRDDHDAAKLLQGLGDLYLRVGQGQRALVLLLLAVQLNPDDQVLLARLAAAFTAIGDGERALRTLDRLHALQGESAAWLLLRSRALWSCGQYTEARACFTRYRQLRQERDA</sequence>
<dbReference type="OrthoDB" id="6169055at2"/>
<accession>A0A0D0JNP3</accession>
<protein>
    <submittedName>
        <fullName evidence="2">Type III secretion protein</fullName>
    </submittedName>
</protein>
<dbReference type="RefSeq" id="WP_042556768.1">
    <property type="nucleotide sequence ID" value="NZ_JXQW01000124.1"/>
</dbReference>
<feature type="repeat" description="TPR" evidence="1">
    <location>
        <begin position="10"/>
        <end position="43"/>
    </location>
</feature>
<dbReference type="PROSITE" id="PS50005">
    <property type="entry name" value="TPR"/>
    <property type="match status" value="1"/>
</dbReference>
<evidence type="ECO:0000313" key="3">
    <source>
        <dbReference type="Proteomes" id="UP000032068"/>
    </source>
</evidence>
<comment type="caution">
    <text evidence="2">The sequence shown here is derived from an EMBL/GenBank/DDBJ whole genome shotgun (WGS) entry which is preliminary data.</text>
</comment>